<accession>A0A4Z1ADP1</accession>
<dbReference type="Proteomes" id="UP000297241">
    <property type="component" value="Unassembled WGS sequence"/>
</dbReference>
<comment type="caution">
    <text evidence="2">The sequence shown here is derived from an EMBL/GenBank/DDBJ whole genome shotgun (WGS) entry which is preliminary data.</text>
</comment>
<gene>
    <name evidence="2" type="ORF">EHR06_10350</name>
</gene>
<sequence>MLEFHYNSEKTIESISYLLSKAEGSKMEIIRLIKMLYFADREALKEYNFPITGDSFASLPYGPIVSKTYNNIKKNVELPSLFNDYLIREDRWIQLKKEKAIKKLSEAEIEILDEVFHKYIHYTVAQLIDYCHNSSLVPEWRDPGSSSIPIDIEDLLVFLNKTQDEIKSIKESLKEHNEITSFLSKYEP</sequence>
<evidence type="ECO:0000259" key="1">
    <source>
        <dbReference type="Pfam" id="PF13274"/>
    </source>
</evidence>
<reference evidence="2" key="1">
    <citation type="journal article" date="2019" name="PLoS Negl. Trop. Dis.">
        <title>Revisiting the worldwide diversity of Leptospira species in the environment.</title>
        <authorList>
            <person name="Vincent A.T."/>
            <person name="Schiettekatte O."/>
            <person name="Bourhy P."/>
            <person name="Veyrier F.J."/>
            <person name="Picardeau M."/>
        </authorList>
    </citation>
    <scope>NUCLEOTIDE SEQUENCE [LARGE SCALE GENOMIC DNA]</scope>
    <source>
        <strain evidence="2">201601113</strain>
    </source>
</reference>
<proteinExistence type="predicted"/>
<protein>
    <submittedName>
        <fullName evidence="2">DUF4065 domain-containing protein</fullName>
    </submittedName>
</protein>
<dbReference type="InterPro" id="IPR025272">
    <property type="entry name" value="SocA_Panacea"/>
</dbReference>
<dbReference type="OrthoDB" id="9813053at2"/>
<evidence type="ECO:0000313" key="3">
    <source>
        <dbReference type="Proteomes" id="UP000297241"/>
    </source>
</evidence>
<feature type="domain" description="Antitoxin SocA-like Panacea" evidence="1">
    <location>
        <begin position="32"/>
        <end position="134"/>
    </location>
</feature>
<dbReference type="Pfam" id="PF13274">
    <property type="entry name" value="SocA_Panacea"/>
    <property type="match status" value="1"/>
</dbReference>
<keyword evidence="3" id="KW-1185">Reference proteome</keyword>
<evidence type="ECO:0000313" key="2">
    <source>
        <dbReference type="EMBL" id="TGM99522.1"/>
    </source>
</evidence>
<organism evidence="2 3">
    <name type="scientific">Leptospira dzoumogneensis</name>
    <dbReference type="NCBI Taxonomy" id="2484904"/>
    <lineage>
        <taxon>Bacteria</taxon>
        <taxon>Pseudomonadati</taxon>
        <taxon>Spirochaetota</taxon>
        <taxon>Spirochaetia</taxon>
        <taxon>Leptospirales</taxon>
        <taxon>Leptospiraceae</taxon>
        <taxon>Leptospira</taxon>
    </lineage>
</organism>
<dbReference type="EMBL" id="RQHS01000016">
    <property type="protein sequence ID" value="TGM99522.1"/>
    <property type="molecule type" value="Genomic_DNA"/>
</dbReference>
<dbReference type="AlphaFoldDB" id="A0A4Z1ADP1"/>
<name>A0A4Z1ADP1_9LEPT</name>